<evidence type="ECO:0000256" key="2">
    <source>
        <dbReference type="SAM" id="SignalP"/>
    </source>
</evidence>
<evidence type="ECO:0000256" key="1">
    <source>
        <dbReference type="SAM" id="Phobius"/>
    </source>
</evidence>
<dbReference type="EMBL" id="QKZN01000002">
    <property type="protein sequence ID" value="PZX32065.1"/>
    <property type="molecule type" value="Genomic_DNA"/>
</dbReference>
<gene>
    <name evidence="4" type="ORF">C7416_102225</name>
</gene>
<keyword evidence="1" id="KW-0472">Membrane</keyword>
<keyword evidence="5" id="KW-1185">Reference proteome</keyword>
<feature type="transmembrane region" description="Helical" evidence="1">
    <location>
        <begin position="36"/>
        <end position="57"/>
    </location>
</feature>
<evidence type="ECO:0000313" key="5">
    <source>
        <dbReference type="Proteomes" id="UP000249638"/>
    </source>
</evidence>
<reference evidence="4" key="1">
    <citation type="submission" date="2018-06" db="EMBL/GenBank/DDBJ databases">
        <title>Genomic Encyclopedia of Type Strains, Phase IV (KMG-V): Genome sequencing to study the core and pangenomes of soil and plant-associated prokaryotes.</title>
        <authorList>
            <person name="Whitman W."/>
        </authorList>
    </citation>
    <scope>NUCLEOTIDE SEQUENCE [LARGE SCALE GENOMIC DNA]</scope>
    <source>
        <strain evidence="4">MLR2-44</strain>
    </source>
</reference>
<dbReference type="Proteomes" id="UP000249638">
    <property type="component" value="Unassembled WGS sequence"/>
</dbReference>
<evidence type="ECO:0000313" key="4">
    <source>
        <dbReference type="EMBL" id="PZX32065.1"/>
    </source>
</evidence>
<proteinExistence type="predicted"/>
<sequence length="1064" mass="113507">MPAAAAAALASAAFSVAGGVAAGAFAVAAATIAYGVAYAVVALGISFAVGSLMGAVFKPRTTNGFAAEAQGRTQIVRSNVQPRNMIYGRAMTSGPLVFAASTDGNGKKNQFMHLVVALADHECDAIEEVYLGEDPVGGLDAGGFVTGGKFLKASGESRTHSKTIPAGQSQVTYDLDETVYRVISAAGYSDGMGFVQEFAYTVDWYQGSKTVTVRGIDPGTQVVVITYEALRSKALVRVKKHLGTLDQAADGDLVSEVPGWTWDHRLCGVCYVYLRLEYDADIFPNGLPNVKAVVRGKRLYDPRTGGTYWSHNWALCVYDYLRDERGFGCTDADIDVASVIAAANISDEPVQTDTAVWQERYLCDGIVMSDKSPRDNLAELVTAGAGVAVIAGGVFRVFAGAYDIPTVTLTESDLRGPVKVQPRTSRKDLFNVVKGTYVDPGRFWQPGDFPAVRNAAYAANDGEVIERDIELPFTTNTIMAQRIAKIILERSRQSIVVEFPAKLTALQLTAYSTVKLSLAKFGWTDKVFRVMDWRMSADGGVDLVLNEEAAAVYDWNLGNATVIDPAPDTNLPNPFVVEPLGQISLTSGEEHLILSSSGVVTSRMLISWPAAQELALSQTGRIEMEYKRADSAAWSSMPSLTADTTSRYLSPVEDGAAYVVRGRFVSAIGVRSGSWTYSPLHVVSGKLAAPSNLTGLSMTVLNGFANLTWDAATDLDVRNGGQARIRHTTDLVQPTWGSAIDIGGYISGAANSAQLPLLEGVYLAKWIDSTGHESPAAAMVVTTAPSLLALNVVATVQEHPTFAGAKTNVIRDPALNGIKLIGAGLIDDQGMSDASGLWDAQPAINTLGLIDSVVGSGGWGLIDSLGGIVSSGEYVFTGSLDLGTVEKSRLTATIDAVSFDTGDMIDFRYDLIDSWASIDGDRINDTAVSLYVRTTLDDPAGSPTWSAWQRFSMGDYEARAFQWKVVMESGAATHNIVVTGLAVNVDMPDRRESGRDIVSAAGATPITFSKPFRALPVLGITAQNMAQGDYFVVNGKTASGFSVTFFNSASVPVSRRFDWDAISY</sequence>
<keyword evidence="1" id="KW-0812">Transmembrane</keyword>
<evidence type="ECO:0000259" key="3">
    <source>
        <dbReference type="Pfam" id="PF13550"/>
    </source>
</evidence>
<feature type="signal peptide" evidence="2">
    <location>
        <begin position="1"/>
        <end position="17"/>
    </location>
</feature>
<dbReference type="InterPro" id="IPR032876">
    <property type="entry name" value="J_dom"/>
</dbReference>
<feature type="chain" id="PRO_5016050058" evidence="2">
    <location>
        <begin position="18"/>
        <end position="1064"/>
    </location>
</feature>
<feature type="domain" description="Tip attachment protein J" evidence="3">
    <location>
        <begin position="371"/>
        <end position="533"/>
    </location>
</feature>
<protein>
    <submittedName>
        <fullName evidence="4">Tail protein</fullName>
    </submittedName>
</protein>
<comment type="caution">
    <text evidence="4">The sequence shown here is derived from an EMBL/GenBank/DDBJ whole genome shotgun (WGS) entry which is preliminary data.</text>
</comment>
<keyword evidence="1" id="KW-1133">Transmembrane helix</keyword>
<keyword evidence="2" id="KW-0732">Signal</keyword>
<name>A0A2W7Q062_9BURK</name>
<dbReference type="AlphaFoldDB" id="A0A2W7Q062"/>
<accession>A0A2W7Q062</accession>
<organism evidence="4 5">
    <name type="scientific">Cupriavidus phytorum</name>
    <dbReference type="NCBI Taxonomy" id="3024399"/>
    <lineage>
        <taxon>Bacteria</taxon>
        <taxon>Pseudomonadati</taxon>
        <taxon>Pseudomonadota</taxon>
        <taxon>Betaproteobacteria</taxon>
        <taxon>Burkholderiales</taxon>
        <taxon>Burkholderiaceae</taxon>
        <taxon>Cupriavidus</taxon>
    </lineage>
</organism>
<dbReference type="Pfam" id="PF13550">
    <property type="entry name" value="Phage-tail_3"/>
    <property type="match status" value="1"/>
</dbReference>